<feature type="domain" description="Putative T7SS secretion signal" evidence="2">
    <location>
        <begin position="4"/>
        <end position="89"/>
    </location>
</feature>
<accession>A0A5C4VFM5</accession>
<name>A0A5C4VFM5_9ACTN</name>
<dbReference type="AlphaFoldDB" id="A0A5C4VFM5"/>
<evidence type="ECO:0000256" key="1">
    <source>
        <dbReference type="SAM" id="MobiDB-lite"/>
    </source>
</evidence>
<dbReference type="EMBL" id="VDGT01000001">
    <property type="protein sequence ID" value="TNM34385.1"/>
    <property type="molecule type" value="Genomic_DNA"/>
</dbReference>
<dbReference type="Pfam" id="PF21725">
    <property type="entry name" value="T7SS_signal"/>
    <property type="match status" value="1"/>
</dbReference>
<organism evidence="3 4">
    <name type="scientific">Streptomyces sedi</name>
    <dbReference type="NCBI Taxonomy" id="555059"/>
    <lineage>
        <taxon>Bacteria</taxon>
        <taxon>Bacillati</taxon>
        <taxon>Actinomycetota</taxon>
        <taxon>Actinomycetes</taxon>
        <taxon>Kitasatosporales</taxon>
        <taxon>Streptomycetaceae</taxon>
        <taxon>Streptomyces</taxon>
    </lineage>
</organism>
<evidence type="ECO:0000313" key="3">
    <source>
        <dbReference type="EMBL" id="TNM34385.1"/>
    </source>
</evidence>
<feature type="region of interest" description="Disordered" evidence="1">
    <location>
        <begin position="92"/>
        <end position="120"/>
    </location>
</feature>
<dbReference type="Proteomes" id="UP000311713">
    <property type="component" value="Unassembled WGS sequence"/>
</dbReference>
<dbReference type="OrthoDB" id="3831541at2"/>
<dbReference type="Gene3D" id="1.10.287.1060">
    <property type="entry name" value="ESAT-6-like"/>
    <property type="match status" value="1"/>
</dbReference>
<evidence type="ECO:0000259" key="2">
    <source>
        <dbReference type="Pfam" id="PF21725"/>
    </source>
</evidence>
<keyword evidence="4" id="KW-1185">Reference proteome</keyword>
<gene>
    <name evidence="3" type="ORF">FH715_01515</name>
</gene>
<evidence type="ECO:0000313" key="4">
    <source>
        <dbReference type="Proteomes" id="UP000311713"/>
    </source>
</evidence>
<reference evidence="3 4" key="1">
    <citation type="submission" date="2019-06" db="EMBL/GenBank/DDBJ databases">
        <title>Draft genome of Streptomyces sedi sp. JCM16909.</title>
        <authorList>
            <person name="Klykleung N."/>
            <person name="Tanasupawat S."/>
            <person name="Kudo T."/>
            <person name="Yuki M."/>
            <person name="Ohkuma M."/>
        </authorList>
    </citation>
    <scope>NUCLEOTIDE SEQUENCE [LARGE SCALE GENOMIC DNA]</scope>
    <source>
        <strain evidence="3 4">JCM 16909</strain>
    </source>
</reference>
<comment type="caution">
    <text evidence="3">The sequence shown here is derived from an EMBL/GenBank/DDBJ whole genome shotgun (WGS) entry which is preliminary data.</text>
</comment>
<sequence length="160" mass="18254">MDHVAEQVRGTTTALGDIVDLLRGRGRGQWRGQSAEAFRERFDDDFKPKVEQAHESFLLAAQALEEWAEFVPGQQRAAMALEDRAQRFQDSLDALPPAPTWDELVGRDGGQDEEEAERARQERLELLENRPQLQRQLDAVRQQAEWLRESYIEQGPSPSG</sequence>
<protein>
    <recommendedName>
        <fullName evidence="2">Putative T7SS secretion signal domain-containing protein</fullName>
    </recommendedName>
</protein>
<proteinExistence type="predicted"/>
<dbReference type="InterPro" id="IPR049082">
    <property type="entry name" value="T7SS_signal"/>
</dbReference>